<evidence type="ECO:0000259" key="2">
    <source>
        <dbReference type="Pfam" id="PF00483"/>
    </source>
</evidence>
<dbReference type="Pfam" id="PF25087">
    <property type="entry name" value="GMPPB_C"/>
    <property type="match status" value="1"/>
</dbReference>
<evidence type="ECO:0000313" key="4">
    <source>
        <dbReference type="EMBL" id="PSR34589.1"/>
    </source>
</evidence>
<dbReference type="InterPro" id="IPR050486">
    <property type="entry name" value="Mannose-1P_guanyltransferase"/>
</dbReference>
<gene>
    <name evidence="4" type="ORF">C7B46_03890</name>
</gene>
<protein>
    <submittedName>
        <fullName evidence="4">Uncharacterized protein</fullName>
    </submittedName>
</protein>
<feature type="domain" description="Nucleotidyl transferase" evidence="2">
    <location>
        <begin position="11"/>
        <end position="271"/>
    </location>
</feature>
<dbReference type="PANTHER" id="PTHR22572">
    <property type="entry name" value="SUGAR-1-PHOSPHATE GUANYL TRANSFERASE"/>
    <property type="match status" value="1"/>
</dbReference>
<comment type="caution">
    <text evidence="4">The sequence shown here is derived from an EMBL/GenBank/DDBJ whole genome shotgun (WGS) entry which is preliminary data.</text>
</comment>
<dbReference type="Proteomes" id="UP000242972">
    <property type="component" value="Unassembled WGS sequence"/>
</dbReference>
<reference evidence="4 5" key="1">
    <citation type="journal article" date="2014" name="BMC Genomics">
        <title>Comparison of environmental and isolate Sulfobacillus genomes reveals diverse carbon, sulfur, nitrogen, and hydrogen metabolisms.</title>
        <authorList>
            <person name="Justice N.B."/>
            <person name="Norman A."/>
            <person name="Brown C.T."/>
            <person name="Singh A."/>
            <person name="Thomas B.C."/>
            <person name="Banfield J.F."/>
        </authorList>
    </citation>
    <scope>NUCLEOTIDE SEQUENCE [LARGE SCALE GENOMIC DNA]</scope>
    <source>
        <strain evidence="4">AMDSBA4</strain>
    </source>
</reference>
<sequence>MDPLPIVAMGLAAGRGERVRPLTLKGTNYLRSKAVIRFMGRRIIHWQLNWLGEQGVQNVLIVAKGMENRYQVKSNVGYQYQDIGIYYSPPILDALDTGSGDATLRNASYFGLEQPILVFPVDSLFDLDLQKMYRMFEDTNADAVVVTAETTASHILGRYGVILTDDSRRIRAFKEKPSVEELMTLANASSWEATQPLPFWMNAGVYLLRPDVVKELNESPALQVMRRERLDFGKDLLPWMVKEQFKVHTFPANDVGDLGNIPDFLETMHRVLTGKMALDWPRRPVGEPFANRAKPRVHPTATVEQSYLGVNVQIGPYAKVRNSTLADDVTVEPYAEISDSHIDEGCYIESYAHIEQSLFGVMVKVLSSADRPTVIVQYSGLGDEVTVEPGVRLEGAIVDPRTHVYGDKVVEFG</sequence>
<evidence type="ECO:0000256" key="1">
    <source>
        <dbReference type="ARBA" id="ARBA00007274"/>
    </source>
</evidence>
<dbReference type="InterPro" id="IPR056729">
    <property type="entry name" value="GMPPB_C"/>
</dbReference>
<accession>A0A2T2XJC4</accession>
<dbReference type="Pfam" id="PF00483">
    <property type="entry name" value="NTP_transferase"/>
    <property type="match status" value="1"/>
</dbReference>
<dbReference type="EMBL" id="PXYW01000007">
    <property type="protein sequence ID" value="PSR34589.1"/>
    <property type="molecule type" value="Genomic_DNA"/>
</dbReference>
<dbReference type="InterPro" id="IPR011004">
    <property type="entry name" value="Trimer_LpxA-like_sf"/>
</dbReference>
<dbReference type="SUPFAM" id="SSF53448">
    <property type="entry name" value="Nucleotide-diphospho-sugar transferases"/>
    <property type="match status" value="1"/>
</dbReference>
<dbReference type="Gene3D" id="2.160.10.10">
    <property type="entry name" value="Hexapeptide repeat proteins"/>
    <property type="match status" value="1"/>
</dbReference>
<name>A0A2T2XJC4_9FIRM</name>
<comment type="similarity">
    <text evidence="1">Belongs to the transferase hexapeptide repeat family.</text>
</comment>
<dbReference type="Gene3D" id="3.90.550.10">
    <property type="entry name" value="Spore Coat Polysaccharide Biosynthesis Protein SpsA, Chain A"/>
    <property type="match status" value="1"/>
</dbReference>
<evidence type="ECO:0000259" key="3">
    <source>
        <dbReference type="Pfam" id="PF25087"/>
    </source>
</evidence>
<organism evidence="4 5">
    <name type="scientific">Sulfobacillus benefaciens</name>
    <dbReference type="NCBI Taxonomy" id="453960"/>
    <lineage>
        <taxon>Bacteria</taxon>
        <taxon>Bacillati</taxon>
        <taxon>Bacillota</taxon>
        <taxon>Clostridia</taxon>
        <taxon>Eubacteriales</taxon>
        <taxon>Clostridiales Family XVII. Incertae Sedis</taxon>
        <taxon>Sulfobacillus</taxon>
    </lineage>
</organism>
<dbReference type="InterPro" id="IPR029044">
    <property type="entry name" value="Nucleotide-diphossugar_trans"/>
</dbReference>
<dbReference type="AlphaFoldDB" id="A0A2T2XJC4"/>
<dbReference type="SUPFAM" id="SSF51161">
    <property type="entry name" value="Trimeric LpxA-like enzymes"/>
    <property type="match status" value="1"/>
</dbReference>
<feature type="domain" description="Mannose-1-phosphate guanyltransferase C-terminal" evidence="3">
    <location>
        <begin position="296"/>
        <end position="404"/>
    </location>
</feature>
<proteinExistence type="inferred from homology"/>
<evidence type="ECO:0000313" key="5">
    <source>
        <dbReference type="Proteomes" id="UP000242972"/>
    </source>
</evidence>
<dbReference type="InterPro" id="IPR005835">
    <property type="entry name" value="NTP_transferase_dom"/>
</dbReference>